<gene>
    <name evidence="1" type="ORF">RV045_08735</name>
</gene>
<organism evidence="1 2">
    <name type="scientific">Amphibiibacter pelophylacis</name>
    <dbReference type="NCBI Taxonomy" id="1799477"/>
    <lineage>
        <taxon>Bacteria</taxon>
        <taxon>Pseudomonadati</taxon>
        <taxon>Pseudomonadota</taxon>
        <taxon>Betaproteobacteria</taxon>
        <taxon>Burkholderiales</taxon>
        <taxon>Sphaerotilaceae</taxon>
        <taxon>Amphibiibacter</taxon>
    </lineage>
</organism>
<name>A0ACC6P2U6_9BURK</name>
<accession>A0ACC6P2U6</accession>
<evidence type="ECO:0000313" key="1">
    <source>
        <dbReference type="EMBL" id="MEJ7138515.1"/>
    </source>
</evidence>
<keyword evidence="2" id="KW-1185">Reference proteome</keyword>
<dbReference type="Proteomes" id="UP001364695">
    <property type="component" value="Unassembled WGS sequence"/>
</dbReference>
<reference evidence="1" key="1">
    <citation type="submission" date="2023-10" db="EMBL/GenBank/DDBJ databases">
        <title>Amphibacter perezi, gen. nov., sp. nov. a novel taxa of the family Comamonadaceae, class Betaproteobacteria isolated from the skin microbiota of Pelophylax perezi from different populations.</title>
        <authorList>
            <person name="Costa S."/>
            <person name="Proenca D.N."/>
            <person name="Lopes I."/>
            <person name="Morais P.V."/>
        </authorList>
    </citation>
    <scope>NUCLEOTIDE SEQUENCE</scope>
    <source>
        <strain evidence="1">SL12-8</strain>
    </source>
</reference>
<dbReference type="EMBL" id="JAWDIE010000012">
    <property type="protein sequence ID" value="MEJ7138515.1"/>
    <property type="molecule type" value="Genomic_DNA"/>
</dbReference>
<proteinExistence type="predicted"/>
<keyword evidence="1" id="KW-0808">Transferase</keyword>
<sequence>MANMNQQNSAVQKIWNLCNILRGDGVSYHQYIAELTYLLFLKIAEKNKTERLIPEGYRWADLVNYSGDDLLTRYRDILTFLGGHANEKRVREIYAFPTTVFSHSENLRAVITGINKLDWSAISSDMMGDIYEGLIAKNSQDARSGAGQYFTPRALIDSIVRVTKPSLGELIQDPATGSGGFLVAANQFAKEQNSTHAFAKNPPRFNGMEIEKGTYRICLMNAFLHNLDLNLILGDALTVDAKELGTVDVILANPPFGGRAGSARKQRKDLPFPTANKQLAFLQHIYLGLKPGGRAAVVLPDNVLFEDGVGRKIRQDLLERCNLHTILRLPTGIFYAQGVMTNVLFFSRGKTDSGNTKSVWIYDMRTGIPAFSRKRPLALEDFADFEACFGADEYGKAKRKDLGISGRFRKFTRREITDRHDNLDIIWLRDDSGTSEDSSTDPSELAARISLLLKGAVEQIDLISDQLISDEGESL</sequence>
<comment type="caution">
    <text evidence="1">The sequence shown here is derived from an EMBL/GenBank/DDBJ whole genome shotgun (WGS) entry which is preliminary data.</text>
</comment>
<evidence type="ECO:0000313" key="2">
    <source>
        <dbReference type="Proteomes" id="UP001364695"/>
    </source>
</evidence>
<keyword evidence="1" id="KW-0489">Methyltransferase</keyword>
<protein>
    <submittedName>
        <fullName evidence="1">N-6 DNA methylase</fullName>
    </submittedName>
</protein>